<gene>
    <name evidence="1" type="ORF">RFM27_05540</name>
</gene>
<organism evidence="1 2">
    <name type="scientific">Mesorhizobium dulcispinae</name>
    <dbReference type="NCBI Taxonomy" id="3072316"/>
    <lineage>
        <taxon>Bacteria</taxon>
        <taxon>Pseudomonadati</taxon>
        <taxon>Pseudomonadota</taxon>
        <taxon>Alphaproteobacteria</taxon>
        <taxon>Hyphomicrobiales</taxon>
        <taxon>Phyllobacteriaceae</taxon>
        <taxon>Mesorhizobium</taxon>
    </lineage>
</organism>
<dbReference type="Proteomes" id="UP001271780">
    <property type="component" value="Unassembled WGS sequence"/>
</dbReference>
<protein>
    <submittedName>
        <fullName evidence="1">Uncharacterized protein</fullName>
    </submittedName>
</protein>
<evidence type="ECO:0000313" key="2">
    <source>
        <dbReference type="Proteomes" id="UP001271780"/>
    </source>
</evidence>
<evidence type="ECO:0000313" key="1">
    <source>
        <dbReference type="EMBL" id="MDX8471529.1"/>
    </source>
</evidence>
<comment type="caution">
    <text evidence="1">The sequence shown here is derived from an EMBL/GenBank/DDBJ whole genome shotgun (WGS) entry which is preliminary data.</text>
</comment>
<dbReference type="EMBL" id="JAVIIZ010000002">
    <property type="protein sequence ID" value="MDX8471529.1"/>
    <property type="molecule type" value="Genomic_DNA"/>
</dbReference>
<proteinExistence type="predicted"/>
<name>A0ABU4XAA9_9HYPH</name>
<sequence length="56" mass="6416">MKLIRRLVSRLWDDELDEFDLIYRSGRVKSGGGLNLVPPEEMKLLERLASLEEASA</sequence>
<keyword evidence="2" id="KW-1185">Reference proteome</keyword>
<reference evidence="1 2" key="1">
    <citation type="submission" date="2023-08" db="EMBL/GenBank/DDBJ databases">
        <title>Implementing the SeqCode for naming new Mesorhizobium species isolated from Vachellia karroo root nodules.</title>
        <authorList>
            <person name="Van Lill M."/>
        </authorList>
    </citation>
    <scope>NUCLEOTIDE SEQUENCE [LARGE SCALE GENOMIC DNA]</scope>
    <source>
        <strain evidence="1 2">VK23A</strain>
    </source>
</reference>
<accession>A0ABU4XAA9</accession>
<dbReference type="RefSeq" id="WP_320315924.1">
    <property type="nucleotide sequence ID" value="NZ_JAVIIX010000003.1"/>
</dbReference>